<dbReference type="GO" id="GO:0160147">
    <property type="term" value="F:tRNA pseudouridine(38-40) synthase activity"/>
    <property type="evidence" value="ECO:0007669"/>
    <property type="project" value="UniProtKB-EC"/>
</dbReference>
<gene>
    <name evidence="6" type="ORF">AAJ76_1000131874</name>
</gene>
<dbReference type="InterPro" id="IPR020095">
    <property type="entry name" value="PsdUridine_synth_TruA_C"/>
</dbReference>
<dbReference type="EC" id="5.4.99.12" evidence="4"/>
<dbReference type="VEuPathDB" id="MicrosporidiaDB:G9O61_00g002330"/>
<sequence length="313" mass="36766">MKNFYLQYLKTLSKDKLIYLIYNPYRKQKAINHVSYRTIALLISYHGEKYRGLAECKDGDSIGNRIKNALLLSTLADHIVYAGRTDKGVSAIGMVASVKIKSLLRENTSRYFLNDDDKHEFNYQAILNNYLPEDIRVIGWAPVEDGFSARFTCIKRKYRYYFTNPFVKIKNQIRLKYDINKMEEMCQKILTLKNFYNLSKHSDKSARYNRTVDICQIIKEGDLYYLDIQAKSFLHNMVRKIFWVLEMAGKDENFDWEKIGTSDPQNLVFYEAVFPVNLCFLKSNNNIDAITKDYNTCLAKQKIVKLIFESQLK</sequence>
<accession>A0A0F9WVD3</accession>
<evidence type="ECO:0000256" key="4">
    <source>
        <dbReference type="RuleBase" id="RU003792"/>
    </source>
</evidence>
<keyword evidence="2 4" id="KW-0819">tRNA processing</keyword>
<dbReference type="PANTHER" id="PTHR11142:SF5">
    <property type="entry name" value="TRNA PSEUDOURIDINE(38_39) SYNTHASE"/>
    <property type="match status" value="1"/>
</dbReference>
<dbReference type="GeneID" id="36318470"/>
<dbReference type="GO" id="GO:0031119">
    <property type="term" value="P:tRNA pseudouridine synthesis"/>
    <property type="evidence" value="ECO:0007669"/>
    <property type="project" value="TreeGrafter"/>
</dbReference>
<keyword evidence="3 4" id="KW-0413">Isomerase</keyword>
<dbReference type="InterPro" id="IPR020097">
    <property type="entry name" value="PsdUridine_synth_TruA_a/b_dom"/>
</dbReference>
<proteinExistence type="inferred from homology"/>
<dbReference type="Gene3D" id="3.30.70.660">
    <property type="entry name" value="Pseudouridine synthase I, catalytic domain, C-terminal subdomain"/>
    <property type="match status" value="1"/>
</dbReference>
<comment type="catalytic activity">
    <reaction evidence="4">
        <text>uridine(38/39/40) in tRNA = pseudouridine(38/39/40) in tRNA</text>
        <dbReference type="Rhea" id="RHEA:22376"/>
        <dbReference type="Rhea" id="RHEA-COMP:10085"/>
        <dbReference type="Rhea" id="RHEA-COMP:10087"/>
        <dbReference type="ChEBI" id="CHEBI:65314"/>
        <dbReference type="ChEBI" id="CHEBI:65315"/>
        <dbReference type="EC" id="5.4.99.12"/>
    </reaction>
</comment>
<evidence type="ECO:0000256" key="3">
    <source>
        <dbReference type="ARBA" id="ARBA00023235"/>
    </source>
</evidence>
<dbReference type="PANTHER" id="PTHR11142">
    <property type="entry name" value="PSEUDOURIDYLATE SYNTHASE"/>
    <property type="match status" value="1"/>
</dbReference>
<dbReference type="InterPro" id="IPR020094">
    <property type="entry name" value="TruA/RsuA/RluB/E/F_N"/>
</dbReference>
<dbReference type="GO" id="GO:0005634">
    <property type="term" value="C:nucleus"/>
    <property type="evidence" value="ECO:0007669"/>
    <property type="project" value="TreeGrafter"/>
</dbReference>
<dbReference type="InterPro" id="IPR020103">
    <property type="entry name" value="PsdUridine_synth_cat_dom_sf"/>
</dbReference>
<dbReference type="VEuPathDB" id="MicrosporidiaDB:NCER_100100"/>
<comment type="similarity">
    <text evidence="1 4">Belongs to the tRNA pseudouridine synthase TruA family.</text>
</comment>
<evidence type="ECO:0000256" key="1">
    <source>
        <dbReference type="ARBA" id="ARBA00009375"/>
    </source>
</evidence>
<dbReference type="GO" id="GO:0005737">
    <property type="term" value="C:cytoplasm"/>
    <property type="evidence" value="ECO:0007669"/>
    <property type="project" value="TreeGrafter"/>
</dbReference>
<dbReference type="VEuPathDB" id="MicrosporidiaDB:AAJ76_1000131874"/>
<reference evidence="6 7" key="1">
    <citation type="journal article" date="2015" name="Environ. Microbiol.">
        <title>Genome analyses suggest the presence of polyploidy and recent human-driven expansions in eight global populations of the honeybee pathogen Nosema ceranae.</title>
        <authorList>
            <person name="Pelin A."/>
            <person name="Selman M."/>
            <person name="Aris-Brosou S."/>
            <person name="Farinelli L."/>
            <person name="Corradi N."/>
        </authorList>
    </citation>
    <scope>NUCLEOTIDE SEQUENCE [LARGE SCALE GENOMIC DNA]</scope>
    <source>
        <strain evidence="6 7">PA08 1199</strain>
    </source>
</reference>
<feature type="domain" description="Pseudouridine synthase I TruA alpha/beta" evidence="5">
    <location>
        <begin position="193"/>
        <end position="252"/>
    </location>
</feature>
<evidence type="ECO:0000256" key="2">
    <source>
        <dbReference type="ARBA" id="ARBA00022694"/>
    </source>
</evidence>
<evidence type="ECO:0000313" key="7">
    <source>
        <dbReference type="Proteomes" id="UP000034350"/>
    </source>
</evidence>
<dbReference type="Pfam" id="PF01416">
    <property type="entry name" value="PseudoU_synth_1"/>
    <property type="match status" value="1"/>
</dbReference>
<name>A0A0F9WVD3_9MICR</name>
<protein>
    <recommendedName>
        <fullName evidence="4">tRNA pseudouridine synthase</fullName>
        <ecNumber evidence="4">5.4.99.12</ecNumber>
    </recommendedName>
</protein>
<evidence type="ECO:0000259" key="5">
    <source>
        <dbReference type="Pfam" id="PF01416"/>
    </source>
</evidence>
<dbReference type="InterPro" id="IPR001406">
    <property type="entry name" value="PsdUridine_synth_TruA"/>
</dbReference>
<dbReference type="Proteomes" id="UP000034350">
    <property type="component" value="Unassembled WGS sequence"/>
</dbReference>
<dbReference type="AlphaFoldDB" id="A0A0F9WVD3"/>
<dbReference type="SUPFAM" id="SSF55120">
    <property type="entry name" value="Pseudouridine synthase"/>
    <property type="match status" value="1"/>
</dbReference>
<dbReference type="GO" id="GO:0003723">
    <property type="term" value="F:RNA binding"/>
    <property type="evidence" value="ECO:0007669"/>
    <property type="project" value="InterPro"/>
</dbReference>
<dbReference type="EMBL" id="JPQZ01000001">
    <property type="protein sequence ID" value="KKO76688.1"/>
    <property type="molecule type" value="Genomic_DNA"/>
</dbReference>
<dbReference type="GO" id="GO:1990481">
    <property type="term" value="P:mRNA pseudouridine synthesis"/>
    <property type="evidence" value="ECO:0007669"/>
    <property type="project" value="TreeGrafter"/>
</dbReference>
<evidence type="ECO:0000313" key="6">
    <source>
        <dbReference type="EMBL" id="KKO76688.1"/>
    </source>
</evidence>
<keyword evidence="7" id="KW-1185">Reference proteome</keyword>
<dbReference type="Gene3D" id="3.30.70.580">
    <property type="entry name" value="Pseudouridine synthase I, catalytic domain, N-terminal subdomain"/>
    <property type="match status" value="1"/>
</dbReference>
<dbReference type="RefSeq" id="XP_024332430.1">
    <property type="nucleotide sequence ID" value="XM_024473576.1"/>
</dbReference>
<comment type="caution">
    <text evidence="6">The sequence shown here is derived from an EMBL/GenBank/DDBJ whole genome shotgun (WGS) entry which is preliminary data.</text>
</comment>
<dbReference type="OrthoDB" id="25767at2759"/>
<organism evidence="6 7">
    <name type="scientific">Vairimorpha ceranae</name>
    <dbReference type="NCBI Taxonomy" id="40302"/>
    <lineage>
        <taxon>Eukaryota</taxon>
        <taxon>Fungi</taxon>
        <taxon>Fungi incertae sedis</taxon>
        <taxon>Microsporidia</taxon>
        <taxon>Nosematidae</taxon>
        <taxon>Vairimorpha</taxon>
    </lineage>
</organism>